<keyword evidence="3" id="KW-1185">Reference proteome</keyword>
<keyword evidence="1" id="KW-0472">Membrane</keyword>
<keyword evidence="1" id="KW-0812">Transmembrane</keyword>
<dbReference type="Proteomes" id="UP000199110">
    <property type="component" value="Unassembled WGS sequence"/>
</dbReference>
<proteinExistence type="predicted"/>
<sequence length="107" mass="11747">MTDEADRVGAMPDERLHDEIAALRREVASLNSHRWLKVHNSFPRLIAFQLARGLAFGLGTVLGASALLSVLVWSLSQINFIPIIGDYAADIISIIQPQLEDDTPPAE</sequence>
<accession>A0A1I3R8M4</accession>
<name>A0A1I3R8M4_9RHOB</name>
<dbReference type="Pfam" id="PF18910">
    <property type="entry name" value="DUF5665"/>
    <property type="match status" value="1"/>
</dbReference>
<reference evidence="2 3" key="1">
    <citation type="submission" date="2016-10" db="EMBL/GenBank/DDBJ databases">
        <authorList>
            <person name="de Groot N.N."/>
        </authorList>
    </citation>
    <scope>NUCLEOTIDE SEQUENCE [LARGE SCALE GENOMIC DNA]</scope>
    <source>
        <strain evidence="2 3">DSM 19073</strain>
    </source>
</reference>
<protein>
    <submittedName>
        <fullName evidence="2">Uncharacterized protein</fullName>
    </submittedName>
</protein>
<feature type="transmembrane region" description="Helical" evidence="1">
    <location>
        <begin position="54"/>
        <end position="75"/>
    </location>
</feature>
<evidence type="ECO:0000313" key="3">
    <source>
        <dbReference type="Proteomes" id="UP000199110"/>
    </source>
</evidence>
<keyword evidence="1" id="KW-1133">Transmembrane helix</keyword>
<organism evidence="2 3">
    <name type="scientific">Jannaschia pohangensis</name>
    <dbReference type="NCBI Taxonomy" id="390807"/>
    <lineage>
        <taxon>Bacteria</taxon>
        <taxon>Pseudomonadati</taxon>
        <taxon>Pseudomonadota</taxon>
        <taxon>Alphaproteobacteria</taxon>
        <taxon>Rhodobacterales</taxon>
        <taxon>Roseobacteraceae</taxon>
        <taxon>Jannaschia</taxon>
    </lineage>
</organism>
<evidence type="ECO:0000313" key="2">
    <source>
        <dbReference type="EMBL" id="SFJ41751.1"/>
    </source>
</evidence>
<gene>
    <name evidence="2" type="ORF">SAMN04488095_2802</name>
</gene>
<evidence type="ECO:0000256" key="1">
    <source>
        <dbReference type="SAM" id="Phobius"/>
    </source>
</evidence>
<dbReference type="STRING" id="390807.SAMN04488095_2802"/>
<dbReference type="InterPro" id="IPR043723">
    <property type="entry name" value="DUF5665"/>
</dbReference>
<dbReference type="AlphaFoldDB" id="A0A1I3R8M4"/>
<dbReference type="EMBL" id="FORA01000003">
    <property type="protein sequence ID" value="SFJ41751.1"/>
    <property type="molecule type" value="Genomic_DNA"/>
</dbReference>